<dbReference type="SUPFAM" id="SSF54593">
    <property type="entry name" value="Glyoxalase/Bleomycin resistance protein/Dihydroxybiphenyl dioxygenase"/>
    <property type="match status" value="1"/>
</dbReference>
<dbReference type="InterPro" id="IPR029068">
    <property type="entry name" value="Glyas_Bleomycin-R_OHBP_Dase"/>
</dbReference>
<sequence>MSAQPVLRSVDAVTLTVPDLDAGLRFYRDALGHELLWRNDELGQAGLRCPESATEIVIATGLPPEPNWLVRSVAEAIELITAAGGQLLSGPIDIPVGRVAAVSDPFGNRLVLVELSKGLYTTDEDGQVTGVAPER</sequence>
<accession>A0AAU7TDA3</accession>
<dbReference type="InterPro" id="IPR004360">
    <property type="entry name" value="Glyas_Fos-R_dOase_dom"/>
</dbReference>
<dbReference type="Pfam" id="PF00903">
    <property type="entry name" value="Glyoxalase"/>
    <property type="match status" value="1"/>
</dbReference>
<proteinExistence type="predicted"/>
<evidence type="ECO:0000313" key="2">
    <source>
        <dbReference type="EMBL" id="XBV24711.1"/>
    </source>
</evidence>
<dbReference type="PROSITE" id="PS51819">
    <property type="entry name" value="VOC"/>
    <property type="match status" value="1"/>
</dbReference>
<dbReference type="Gene3D" id="3.10.180.10">
    <property type="entry name" value="2,3-Dihydroxybiphenyl 1,2-Dioxygenase, domain 1"/>
    <property type="match status" value="1"/>
</dbReference>
<dbReference type="EMBL" id="CP158165">
    <property type="protein sequence ID" value="XBV24711.1"/>
    <property type="molecule type" value="Genomic_DNA"/>
</dbReference>
<organism evidence="2">
    <name type="scientific">Kribbella sp. HUAS MG21</name>
    <dbReference type="NCBI Taxonomy" id="3160966"/>
    <lineage>
        <taxon>Bacteria</taxon>
        <taxon>Bacillati</taxon>
        <taxon>Actinomycetota</taxon>
        <taxon>Actinomycetes</taxon>
        <taxon>Propionibacteriales</taxon>
        <taxon>Kribbellaceae</taxon>
        <taxon>Kribbella</taxon>
    </lineage>
</organism>
<dbReference type="RefSeq" id="WP_350277531.1">
    <property type="nucleotide sequence ID" value="NZ_CP158165.1"/>
</dbReference>
<gene>
    <name evidence="2" type="ORF">ABN611_39960</name>
</gene>
<reference evidence="2" key="1">
    <citation type="submission" date="2024-06" db="EMBL/GenBank/DDBJ databases">
        <title>Kribbella sp. strain HUAS MG21 genome sequences.</title>
        <authorList>
            <person name="Mo P."/>
        </authorList>
    </citation>
    <scope>NUCLEOTIDE SEQUENCE</scope>
    <source>
        <strain evidence="2">HUAS MG21</strain>
    </source>
</reference>
<feature type="domain" description="VOC" evidence="1">
    <location>
        <begin position="9"/>
        <end position="115"/>
    </location>
</feature>
<dbReference type="InterPro" id="IPR037523">
    <property type="entry name" value="VOC_core"/>
</dbReference>
<name>A0AAU7TDA3_9ACTN</name>
<protein>
    <submittedName>
        <fullName evidence="2">VOC family protein</fullName>
    </submittedName>
</protein>
<evidence type="ECO:0000259" key="1">
    <source>
        <dbReference type="PROSITE" id="PS51819"/>
    </source>
</evidence>
<dbReference type="AlphaFoldDB" id="A0AAU7TDA3"/>